<protein>
    <submittedName>
        <fullName evidence="2">Uncharacterized protein</fullName>
    </submittedName>
</protein>
<dbReference type="WBParaSite" id="nRc.2.0.1.t22381-RA">
    <property type="protein sequence ID" value="nRc.2.0.1.t22381-RA"/>
    <property type="gene ID" value="nRc.2.0.1.g22381"/>
</dbReference>
<sequence length="89" mass="10179">MRDVPWIIDTALSTSPSIACVRLSLRGNHDKLVTIPARLKVEETQKFVKNRKSKKLLESTQKMDENRSCRSTAMGYEKGIYKKLVNPDN</sequence>
<keyword evidence="1" id="KW-1185">Reference proteome</keyword>
<proteinExistence type="predicted"/>
<name>A0A915J8A2_ROMCU</name>
<evidence type="ECO:0000313" key="1">
    <source>
        <dbReference type="Proteomes" id="UP000887565"/>
    </source>
</evidence>
<dbReference type="Proteomes" id="UP000887565">
    <property type="component" value="Unplaced"/>
</dbReference>
<dbReference type="AlphaFoldDB" id="A0A915J8A2"/>
<organism evidence="1 2">
    <name type="scientific">Romanomermis culicivorax</name>
    <name type="common">Nematode worm</name>
    <dbReference type="NCBI Taxonomy" id="13658"/>
    <lineage>
        <taxon>Eukaryota</taxon>
        <taxon>Metazoa</taxon>
        <taxon>Ecdysozoa</taxon>
        <taxon>Nematoda</taxon>
        <taxon>Enoplea</taxon>
        <taxon>Dorylaimia</taxon>
        <taxon>Mermithida</taxon>
        <taxon>Mermithoidea</taxon>
        <taxon>Mermithidae</taxon>
        <taxon>Romanomermis</taxon>
    </lineage>
</organism>
<reference evidence="2" key="1">
    <citation type="submission" date="2022-11" db="UniProtKB">
        <authorList>
            <consortium name="WormBaseParasite"/>
        </authorList>
    </citation>
    <scope>IDENTIFICATION</scope>
</reference>
<accession>A0A915J8A2</accession>
<evidence type="ECO:0000313" key="2">
    <source>
        <dbReference type="WBParaSite" id="nRc.2.0.1.t22381-RA"/>
    </source>
</evidence>